<keyword evidence="7" id="KW-0169">Cobalamin biosynthesis</keyword>
<evidence type="ECO:0000259" key="8">
    <source>
        <dbReference type="Pfam" id="PF01656"/>
    </source>
</evidence>
<feature type="domain" description="CobQ/CobB/MinD/ParA nucleotide binding" evidence="8">
    <location>
        <begin position="7"/>
        <end position="192"/>
    </location>
</feature>
<dbReference type="PROSITE" id="PS51274">
    <property type="entry name" value="GATASE_COBBQ"/>
    <property type="match status" value="1"/>
</dbReference>
<keyword evidence="4 7" id="KW-0067">ATP-binding</keyword>
<name>A0A2T2WH03_9FIRM</name>
<dbReference type="SUPFAM" id="SSF52540">
    <property type="entry name" value="P-loop containing nucleoside triphosphate hydrolases"/>
    <property type="match status" value="1"/>
</dbReference>
<comment type="pathway">
    <text evidence="7">Cofactor biosynthesis; adenosylcobalamin biosynthesis; cob(II)yrinate a,c-diamide from sirohydrochlorin (anaerobic route): step 10/10.</text>
</comment>
<comment type="similarity">
    <text evidence="7">Belongs to the CobB/CbiA family.</text>
</comment>
<organism evidence="10 11">
    <name type="scientific">Sulfobacillus acidophilus</name>
    <dbReference type="NCBI Taxonomy" id="53633"/>
    <lineage>
        <taxon>Bacteria</taxon>
        <taxon>Bacillati</taxon>
        <taxon>Bacillota</taxon>
        <taxon>Clostridia</taxon>
        <taxon>Eubacteriales</taxon>
        <taxon>Clostridiales Family XVII. Incertae Sedis</taxon>
        <taxon>Sulfobacillus</taxon>
    </lineage>
</organism>
<keyword evidence="5 7" id="KW-0460">Magnesium</keyword>
<dbReference type="CDD" id="cd05388">
    <property type="entry name" value="CobB_N"/>
    <property type="match status" value="1"/>
</dbReference>
<comment type="caution">
    <text evidence="10">The sequence shown here is derived from an EMBL/GenBank/DDBJ whole genome shotgun (WGS) entry which is preliminary data.</text>
</comment>
<evidence type="ECO:0000256" key="3">
    <source>
        <dbReference type="ARBA" id="ARBA00022741"/>
    </source>
</evidence>
<feature type="active site" description="Nucleophile" evidence="7">
    <location>
        <position position="335"/>
    </location>
</feature>
<evidence type="ECO:0000313" key="11">
    <source>
        <dbReference type="Proteomes" id="UP000241848"/>
    </source>
</evidence>
<comment type="function">
    <text evidence="7">Catalyzes the ATP-dependent amidation of the two carboxylate groups at positions a and c of cobyrinate, using either L-glutamine or ammonia as the nitrogen source.</text>
</comment>
<feature type="domain" description="CobB/CobQ-like glutamine amidotransferase" evidence="9">
    <location>
        <begin position="251"/>
        <end position="440"/>
    </location>
</feature>
<evidence type="ECO:0000256" key="1">
    <source>
        <dbReference type="ARBA" id="ARBA00001946"/>
    </source>
</evidence>
<dbReference type="SUPFAM" id="SSF52317">
    <property type="entry name" value="Class I glutamine amidotransferase-like"/>
    <property type="match status" value="1"/>
</dbReference>
<proteinExistence type="inferred from homology"/>
<dbReference type="Proteomes" id="UP000241848">
    <property type="component" value="Unassembled WGS sequence"/>
</dbReference>
<evidence type="ECO:0000256" key="5">
    <source>
        <dbReference type="ARBA" id="ARBA00022842"/>
    </source>
</evidence>
<dbReference type="Gene3D" id="3.40.50.300">
    <property type="entry name" value="P-loop containing nucleotide triphosphate hydrolases"/>
    <property type="match status" value="1"/>
</dbReference>
<dbReference type="InterPro" id="IPR011698">
    <property type="entry name" value="GATase_3"/>
</dbReference>
<gene>
    <name evidence="7" type="primary">cbiA</name>
    <name evidence="10" type="ORF">C7B45_10405</name>
</gene>
<dbReference type="NCBIfam" id="TIGR00379">
    <property type="entry name" value="cobB"/>
    <property type="match status" value="1"/>
</dbReference>
<comment type="domain">
    <text evidence="7">Comprises of two domains. The C-terminal domain contains the binding site for glutamine and catalyzes the hydrolysis of this substrate to glutamate and ammonia. The N-terminal domain is anticipated to bind ATP and cobyrinate and catalyzes the ultimate synthesis of the diamide product. The ammonia produced via the glutaminase domain is probably translocated to the adjacent domain via a molecular tunnel, where it reacts with an activated intermediate.</text>
</comment>
<comment type="miscellaneous">
    <text evidence="7">The a and c carboxylates of cobyrinate are activated for nucleophilic attack via formation of a phosphorylated intermediate by ATP. CbiA catalyzes first the amidation of the c-carboxylate, and then that of the a-carboxylate.</text>
</comment>
<dbReference type="UniPathway" id="UPA00148">
    <property type="reaction ID" value="UER00231"/>
</dbReference>
<dbReference type="HAMAP" id="MF_00027">
    <property type="entry name" value="CobB_CbiA"/>
    <property type="match status" value="1"/>
</dbReference>
<evidence type="ECO:0000256" key="2">
    <source>
        <dbReference type="ARBA" id="ARBA00022598"/>
    </source>
</evidence>
<accession>A0A2T2WH03</accession>
<dbReference type="Gene3D" id="3.40.50.880">
    <property type="match status" value="1"/>
</dbReference>
<sequence>MSDRRLLIAAPASGNGKTTITLALMALMTANGTRVQGFKVGPDYIDPSFHQLITGRPSYNLDVWMGGEEDIRKTFFQHSQDADISLIEGVMGLLDGVSSNANWGSSAHVAHLLNCPVVLVMDIHAMARSAAAIVKGFQALSGDTAVAGVILNRAGSVAHATMVQSAIEQETGVPVLGFLLHDASVQLPERHLGLVTAAETQDQSRPKLEALGRLLADHLDLDRLWRVAMVDGDVKISKGRQPRVHFKSRPRVAVAFDRAFNFYYPANLDLLTAMGAELLWFRPTEGEHIPARATHLYWGGGFPEEYVHLLAQQTAMMGAMRERIAADGLSTLAECGGYMFLGEALWVNGERFPMVGAIPMETEMTASLQEIGYRELTVLANSIFPVDSRFRGHAYHHSKIRRSTGMNPAYAVSSARGSVGLEGYRSQTLLAGYSHLYFPSQPEAVEAWLTQRMD</sequence>
<comment type="catalytic activity">
    <reaction evidence="7">
        <text>cob(II)yrinate + 2 L-glutamine + 2 ATP + 2 H2O = cob(II)yrinate a,c diamide + 2 L-glutamate + 2 ADP + 2 phosphate + 2 H(+)</text>
        <dbReference type="Rhea" id="RHEA:26289"/>
        <dbReference type="ChEBI" id="CHEBI:15377"/>
        <dbReference type="ChEBI" id="CHEBI:15378"/>
        <dbReference type="ChEBI" id="CHEBI:29985"/>
        <dbReference type="ChEBI" id="CHEBI:30616"/>
        <dbReference type="ChEBI" id="CHEBI:43474"/>
        <dbReference type="ChEBI" id="CHEBI:58359"/>
        <dbReference type="ChEBI" id="CHEBI:58537"/>
        <dbReference type="ChEBI" id="CHEBI:58894"/>
        <dbReference type="ChEBI" id="CHEBI:456216"/>
        <dbReference type="EC" id="6.3.5.11"/>
    </reaction>
</comment>
<dbReference type="NCBIfam" id="NF002204">
    <property type="entry name" value="PRK01077.1"/>
    <property type="match status" value="1"/>
</dbReference>
<evidence type="ECO:0000313" key="10">
    <source>
        <dbReference type="EMBL" id="PSR21522.1"/>
    </source>
</evidence>
<comment type="cofactor">
    <cofactor evidence="1 7">
        <name>Mg(2+)</name>
        <dbReference type="ChEBI" id="CHEBI:18420"/>
    </cofactor>
</comment>
<dbReference type="InterPro" id="IPR004484">
    <property type="entry name" value="CbiA/CobB_synth"/>
</dbReference>
<protein>
    <recommendedName>
        <fullName evidence="7">Cobyrinate a,c-diamide synthase</fullName>
        <ecNumber evidence="7">6.3.5.11</ecNumber>
    </recommendedName>
    <alternativeName>
        <fullName evidence="7">Cobyrinic acid a,c-diamide synthetase</fullName>
    </alternativeName>
</protein>
<keyword evidence="2 7" id="KW-0436">Ligase</keyword>
<dbReference type="AlphaFoldDB" id="A0A2T2WH03"/>
<dbReference type="GO" id="GO:0042242">
    <property type="term" value="F:cobyrinic acid a,c-diamide synthase activity"/>
    <property type="evidence" value="ECO:0007669"/>
    <property type="project" value="UniProtKB-UniRule"/>
</dbReference>
<dbReference type="PANTHER" id="PTHR43873">
    <property type="entry name" value="COBYRINATE A,C-DIAMIDE SYNTHASE"/>
    <property type="match status" value="1"/>
</dbReference>
<reference evidence="10 11" key="1">
    <citation type="journal article" date="2014" name="BMC Genomics">
        <title>Comparison of environmental and isolate Sulfobacillus genomes reveals diverse carbon, sulfur, nitrogen, and hydrogen metabolisms.</title>
        <authorList>
            <person name="Justice N.B."/>
            <person name="Norman A."/>
            <person name="Brown C.T."/>
            <person name="Singh A."/>
            <person name="Thomas B.C."/>
            <person name="Banfield J.F."/>
        </authorList>
    </citation>
    <scope>NUCLEOTIDE SEQUENCE [LARGE SCALE GENOMIC DNA]</scope>
    <source>
        <strain evidence="10">AMDSBA3</strain>
    </source>
</reference>
<dbReference type="InterPro" id="IPR002586">
    <property type="entry name" value="CobQ/CobB/MinD/ParA_Nub-bd_dom"/>
</dbReference>
<dbReference type="InterPro" id="IPR029062">
    <property type="entry name" value="Class_I_gatase-like"/>
</dbReference>
<keyword evidence="6 7" id="KW-0315">Glutamine amidotransferase</keyword>
<dbReference type="GO" id="GO:0009236">
    <property type="term" value="P:cobalamin biosynthetic process"/>
    <property type="evidence" value="ECO:0007669"/>
    <property type="project" value="UniProtKB-UniRule"/>
</dbReference>
<dbReference type="CDD" id="cd03130">
    <property type="entry name" value="GATase1_CobB"/>
    <property type="match status" value="1"/>
</dbReference>
<evidence type="ECO:0000256" key="6">
    <source>
        <dbReference type="ARBA" id="ARBA00022962"/>
    </source>
</evidence>
<dbReference type="GO" id="GO:0005524">
    <property type="term" value="F:ATP binding"/>
    <property type="evidence" value="ECO:0007669"/>
    <property type="project" value="UniProtKB-UniRule"/>
</dbReference>
<dbReference type="PANTHER" id="PTHR43873:SF1">
    <property type="entry name" value="COBYRINATE A,C-DIAMIDE SYNTHASE"/>
    <property type="match status" value="1"/>
</dbReference>
<evidence type="ECO:0000256" key="7">
    <source>
        <dbReference type="HAMAP-Rule" id="MF_00027"/>
    </source>
</evidence>
<dbReference type="Pfam" id="PF07685">
    <property type="entry name" value="GATase_3"/>
    <property type="match status" value="1"/>
</dbReference>
<feature type="site" description="Increases nucleophilicity of active site Cys" evidence="7">
    <location>
        <position position="435"/>
    </location>
</feature>
<dbReference type="EMBL" id="PXYV01000032">
    <property type="protein sequence ID" value="PSR21522.1"/>
    <property type="molecule type" value="Genomic_DNA"/>
</dbReference>
<dbReference type="InterPro" id="IPR027417">
    <property type="entry name" value="P-loop_NTPase"/>
</dbReference>
<keyword evidence="3 7" id="KW-0547">Nucleotide-binding</keyword>
<evidence type="ECO:0000256" key="4">
    <source>
        <dbReference type="ARBA" id="ARBA00022840"/>
    </source>
</evidence>
<dbReference type="EC" id="6.3.5.11" evidence="7"/>
<dbReference type="Pfam" id="PF01656">
    <property type="entry name" value="CbiA"/>
    <property type="match status" value="1"/>
</dbReference>
<evidence type="ECO:0000259" key="9">
    <source>
        <dbReference type="Pfam" id="PF07685"/>
    </source>
</evidence>